<feature type="domain" description="HTH marR-type" evidence="1">
    <location>
        <begin position="11"/>
        <end position="147"/>
    </location>
</feature>
<dbReference type="RefSeq" id="WP_090217720.1">
    <property type="nucleotide sequence ID" value="NZ_FMWG01000004.1"/>
</dbReference>
<dbReference type="InterPro" id="IPR039422">
    <property type="entry name" value="MarR/SlyA-like"/>
</dbReference>
<dbReference type="PRINTS" id="PR00598">
    <property type="entry name" value="HTHMARR"/>
</dbReference>
<dbReference type="GO" id="GO:0003700">
    <property type="term" value="F:DNA-binding transcription factor activity"/>
    <property type="evidence" value="ECO:0007669"/>
    <property type="project" value="InterPro"/>
</dbReference>
<dbReference type="OrthoDB" id="8906692at2"/>
<evidence type="ECO:0000259" key="1">
    <source>
        <dbReference type="PROSITE" id="PS50995"/>
    </source>
</evidence>
<dbReference type="Pfam" id="PF12802">
    <property type="entry name" value="MarR_2"/>
    <property type="match status" value="1"/>
</dbReference>
<dbReference type="AlphaFoldDB" id="A0A1G5QFB2"/>
<dbReference type="InterPro" id="IPR000835">
    <property type="entry name" value="HTH_MarR-typ"/>
</dbReference>
<dbReference type="GO" id="GO:0006950">
    <property type="term" value="P:response to stress"/>
    <property type="evidence" value="ECO:0007669"/>
    <property type="project" value="TreeGrafter"/>
</dbReference>
<sequence length="151" mass="17203">MTQALPDFDLEQYLPYQFAVITAQLSANLANRYRDKYAITVAEWRVLVNLSYSDSRSIRDIQWRVGMDKSKVSRAVSRLEAAGHLTKAVNPNDRRLLQLSLTEEGYQLVRDLVPLAEDFQDKLRAQLGPQFASLSQALNTLMKEILDDNSV</sequence>
<dbReference type="InterPro" id="IPR036390">
    <property type="entry name" value="WH_DNA-bd_sf"/>
</dbReference>
<dbReference type="PROSITE" id="PS50995">
    <property type="entry name" value="HTH_MARR_2"/>
    <property type="match status" value="1"/>
</dbReference>
<dbReference type="EMBL" id="FMWG01000004">
    <property type="protein sequence ID" value="SCZ60220.1"/>
    <property type="molecule type" value="Genomic_DNA"/>
</dbReference>
<dbReference type="SMART" id="SM00347">
    <property type="entry name" value="HTH_MARR"/>
    <property type="match status" value="1"/>
</dbReference>
<evidence type="ECO:0000313" key="2">
    <source>
        <dbReference type="EMBL" id="SCZ60220.1"/>
    </source>
</evidence>
<accession>A0A1G5QFB2</accession>
<dbReference type="Proteomes" id="UP000198767">
    <property type="component" value="Unassembled WGS sequence"/>
</dbReference>
<dbReference type="SUPFAM" id="SSF46785">
    <property type="entry name" value="Winged helix' DNA-binding domain"/>
    <property type="match status" value="1"/>
</dbReference>
<evidence type="ECO:0000313" key="3">
    <source>
        <dbReference type="Proteomes" id="UP000198767"/>
    </source>
</evidence>
<protein>
    <submittedName>
        <fullName evidence="2">DNA-binding transcriptional regulator, MarR family</fullName>
    </submittedName>
</protein>
<proteinExistence type="predicted"/>
<dbReference type="GO" id="GO:0003677">
    <property type="term" value="F:DNA binding"/>
    <property type="evidence" value="ECO:0007669"/>
    <property type="project" value="UniProtKB-KW"/>
</dbReference>
<dbReference type="STRING" id="1156985.SAMN04488118_10448"/>
<gene>
    <name evidence="2" type="ORF">SAMN04488118_10448</name>
</gene>
<reference evidence="2 3" key="1">
    <citation type="submission" date="2016-10" db="EMBL/GenBank/DDBJ databases">
        <authorList>
            <person name="de Groot N.N."/>
        </authorList>
    </citation>
    <scope>NUCLEOTIDE SEQUENCE [LARGE SCALE GENOMIC DNA]</scope>
    <source>
        <strain evidence="2 3">U95</strain>
    </source>
</reference>
<dbReference type="Gene3D" id="1.10.10.10">
    <property type="entry name" value="Winged helix-like DNA-binding domain superfamily/Winged helix DNA-binding domain"/>
    <property type="match status" value="1"/>
</dbReference>
<name>A0A1G5QFB2_9RHOB</name>
<dbReference type="PANTHER" id="PTHR33164">
    <property type="entry name" value="TRANSCRIPTIONAL REGULATOR, MARR FAMILY"/>
    <property type="match status" value="1"/>
</dbReference>
<dbReference type="InterPro" id="IPR036388">
    <property type="entry name" value="WH-like_DNA-bd_sf"/>
</dbReference>
<keyword evidence="2" id="KW-0238">DNA-binding</keyword>
<dbReference type="PANTHER" id="PTHR33164:SF57">
    <property type="entry name" value="MARR-FAMILY TRANSCRIPTIONAL REGULATOR"/>
    <property type="match status" value="1"/>
</dbReference>
<organism evidence="2 3">
    <name type="scientific">Epibacterium ulvae</name>
    <dbReference type="NCBI Taxonomy" id="1156985"/>
    <lineage>
        <taxon>Bacteria</taxon>
        <taxon>Pseudomonadati</taxon>
        <taxon>Pseudomonadota</taxon>
        <taxon>Alphaproteobacteria</taxon>
        <taxon>Rhodobacterales</taxon>
        <taxon>Roseobacteraceae</taxon>
        <taxon>Epibacterium</taxon>
    </lineage>
</organism>
<keyword evidence="3" id="KW-1185">Reference proteome</keyword>